<dbReference type="PROSITE" id="PS50113">
    <property type="entry name" value="PAC"/>
    <property type="match status" value="3"/>
</dbReference>
<dbReference type="InterPro" id="IPR035965">
    <property type="entry name" value="PAS-like_dom_sf"/>
</dbReference>
<feature type="domain" description="PAC" evidence="10">
    <location>
        <begin position="34"/>
        <end position="86"/>
    </location>
</feature>
<dbReference type="NCBIfam" id="TIGR00229">
    <property type="entry name" value="sensory_box"/>
    <property type="match status" value="1"/>
</dbReference>
<protein>
    <recommendedName>
        <fullName evidence="2">histidine kinase</fullName>
        <ecNumber evidence="2">2.7.13.3</ecNumber>
    </recommendedName>
</protein>
<feature type="coiled-coil region" evidence="9">
    <location>
        <begin position="70"/>
        <end position="97"/>
    </location>
</feature>
<dbReference type="InterPro" id="IPR011495">
    <property type="entry name" value="Sig_transdc_His_kin_sub2_dim/P"/>
</dbReference>
<reference evidence="11 12" key="1">
    <citation type="submission" date="2018-08" db="EMBL/GenBank/DDBJ databases">
        <title>The metabolism and importance of syntrophic acetate oxidation coupled to methane or sulfide production in haloalkaline environments.</title>
        <authorList>
            <person name="Timmers P.H.A."/>
            <person name="Vavourakis C.D."/>
            <person name="Sorokin D.Y."/>
            <person name="Sinninghe Damste J.S."/>
            <person name="Muyzer G."/>
            <person name="Stams A.J.M."/>
            <person name="Plugge C.M."/>
        </authorList>
    </citation>
    <scope>NUCLEOTIDE SEQUENCE [LARGE SCALE GENOMIC DNA]</scope>
    <source>
        <strain evidence="11">MSAO_Arc3</strain>
    </source>
</reference>
<sequence>TEDQFIGITLAQLFENDIGNCKDIVRELLDNGSIFTESYETRMDGTQMWVEGDYTCLYDHKNRIIGHIGVQQDVTDRKIAENKLKESERQVNESLDLLSGILESFDDTVVFAIDKEYRYIAFNENHKNTMRLIWGVDIELGKSMLDYIHDSENHEKAKSNFDRAMEGEYFKVVEQYGDTEFDRRWYENSYNPLYDSDNDIIGVALLLSDITDRKKHELEIIESKKLLEAMFESIQDGISIMDPDMTIKKVNRYMEDLHPNKVPLEGKKCYQVYRNRNDVCDSCPVLKTFETHETCTQVVPHIDKDSGTDRKLEVFSYPIIDNDGNVVNVVEFLRDITDRIKVEKLERNQVLIQEIHHRVKNNLQVIISLLNMQSNLFTDEKIKGAFRESQSRIRSMSLAHEKLYAGDNVANVEISDYITSLVNHIKQMNMSVNIPVEIDIDVDELYLNMDTTIPLGLLVNEIVTNSFKHAFDGRDKGNISISFKEIDEGYNLVIQDDGIG</sequence>
<dbReference type="PANTHER" id="PTHR41523">
    <property type="entry name" value="TWO-COMPONENT SYSTEM SENSOR PROTEIN"/>
    <property type="match status" value="1"/>
</dbReference>
<keyword evidence="5" id="KW-0547">Nucleotide-binding</keyword>
<dbReference type="CDD" id="cd00130">
    <property type="entry name" value="PAS"/>
    <property type="match status" value="1"/>
</dbReference>
<evidence type="ECO:0000313" key="12">
    <source>
        <dbReference type="Proteomes" id="UP000284763"/>
    </source>
</evidence>
<evidence type="ECO:0000256" key="6">
    <source>
        <dbReference type="ARBA" id="ARBA00022777"/>
    </source>
</evidence>
<dbReference type="InterPro" id="IPR013656">
    <property type="entry name" value="PAS_4"/>
</dbReference>
<comment type="caution">
    <text evidence="11">The sequence shown here is derived from an EMBL/GenBank/DDBJ whole genome shotgun (WGS) entry which is preliminary data.</text>
</comment>
<feature type="non-terminal residue" evidence="11">
    <location>
        <position position="1"/>
    </location>
</feature>
<proteinExistence type="predicted"/>
<evidence type="ECO:0000256" key="3">
    <source>
        <dbReference type="ARBA" id="ARBA00022553"/>
    </source>
</evidence>
<feature type="non-terminal residue" evidence="11">
    <location>
        <position position="500"/>
    </location>
</feature>
<dbReference type="Gene3D" id="3.30.450.20">
    <property type="entry name" value="PAS domain"/>
    <property type="match status" value="3"/>
</dbReference>
<dbReference type="Proteomes" id="UP000284763">
    <property type="component" value="Unassembled WGS sequence"/>
</dbReference>
<keyword evidence="6" id="KW-0418">Kinase</keyword>
<dbReference type="Pfam" id="PF07568">
    <property type="entry name" value="HisKA_2"/>
    <property type="match status" value="1"/>
</dbReference>
<dbReference type="InterPro" id="IPR001610">
    <property type="entry name" value="PAC"/>
</dbReference>
<keyword evidence="4" id="KW-0808">Transferase</keyword>
<dbReference type="Pfam" id="PF13426">
    <property type="entry name" value="PAS_9"/>
    <property type="match status" value="1"/>
</dbReference>
<dbReference type="Gene3D" id="3.30.565.10">
    <property type="entry name" value="Histidine kinase-like ATPase, C-terminal domain"/>
    <property type="match status" value="1"/>
</dbReference>
<accession>A0A424YXX4</accession>
<evidence type="ECO:0000256" key="4">
    <source>
        <dbReference type="ARBA" id="ARBA00022679"/>
    </source>
</evidence>
<keyword evidence="8" id="KW-0843">Virulence</keyword>
<keyword evidence="7" id="KW-0067">ATP-binding</keyword>
<dbReference type="SUPFAM" id="SSF55874">
    <property type="entry name" value="ATPase domain of HSP90 chaperone/DNA topoisomerase II/histidine kinase"/>
    <property type="match status" value="1"/>
</dbReference>
<dbReference type="SUPFAM" id="SSF55785">
    <property type="entry name" value="PYP-like sensor domain (PAS domain)"/>
    <property type="match status" value="3"/>
</dbReference>
<evidence type="ECO:0000256" key="8">
    <source>
        <dbReference type="ARBA" id="ARBA00023026"/>
    </source>
</evidence>
<dbReference type="PANTHER" id="PTHR41523:SF8">
    <property type="entry name" value="ETHYLENE RESPONSE SENSOR PROTEIN"/>
    <property type="match status" value="1"/>
</dbReference>
<evidence type="ECO:0000256" key="1">
    <source>
        <dbReference type="ARBA" id="ARBA00000085"/>
    </source>
</evidence>
<dbReference type="InterPro" id="IPR036890">
    <property type="entry name" value="HATPase_C_sf"/>
</dbReference>
<dbReference type="SMART" id="SM00086">
    <property type="entry name" value="PAC"/>
    <property type="match status" value="3"/>
</dbReference>
<name>A0A424YXX4_9EURY</name>
<comment type="catalytic activity">
    <reaction evidence="1">
        <text>ATP + protein L-histidine = ADP + protein N-phospho-L-histidine.</text>
        <dbReference type="EC" id="2.7.13.3"/>
    </reaction>
</comment>
<evidence type="ECO:0000256" key="2">
    <source>
        <dbReference type="ARBA" id="ARBA00012438"/>
    </source>
</evidence>
<gene>
    <name evidence="11" type="ORF">D5R95_05045</name>
</gene>
<evidence type="ECO:0000256" key="7">
    <source>
        <dbReference type="ARBA" id="ARBA00022840"/>
    </source>
</evidence>
<dbReference type="GO" id="GO:0005524">
    <property type="term" value="F:ATP binding"/>
    <property type="evidence" value="ECO:0007669"/>
    <property type="project" value="UniProtKB-KW"/>
</dbReference>
<keyword evidence="9" id="KW-0175">Coiled coil</keyword>
<keyword evidence="3" id="KW-0597">Phosphoprotein</keyword>
<dbReference type="Pfam" id="PF08448">
    <property type="entry name" value="PAS_4"/>
    <property type="match status" value="2"/>
</dbReference>
<dbReference type="GO" id="GO:0004673">
    <property type="term" value="F:protein histidine kinase activity"/>
    <property type="evidence" value="ECO:0007669"/>
    <property type="project" value="UniProtKB-EC"/>
</dbReference>
<evidence type="ECO:0000313" key="11">
    <source>
        <dbReference type="EMBL" id="RQD85264.1"/>
    </source>
</evidence>
<dbReference type="EC" id="2.7.13.3" evidence="2"/>
<dbReference type="InterPro" id="IPR000700">
    <property type="entry name" value="PAS-assoc_C"/>
</dbReference>
<feature type="domain" description="PAC" evidence="10">
    <location>
        <begin position="296"/>
        <end position="348"/>
    </location>
</feature>
<feature type="domain" description="PAC" evidence="10">
    <location>
        <begin position="163"/>
        <end position="222"/>
    </location>
</feature>
<dbReference type="AlphaFoldDB" id="A0A424YXX4"/>
<dbReference type="EMBL" id="QZAB01000319">
    <property type="protein sequence ID" value="RQD85264.1"/>
    <property type="molecule type" value="Genomic_DNA"/>
</dbReference>
<evidence type="ECO:0000256" key="5">
    <source>
        <dbReference type="ARBA" id="ARBA00022741"/>
    </source>
</evidence>
<evidence type="ECO:0000259" key="10">
    <source>
        <dbReference type="PROSITE" id="PS50113"/>
    </source>
</evidence>
<dbReference type="InterPro" id="IPR000014">
    <property type="entry name" value="PAS"/>
</dbReference>
<organism evidence="11 12">
    <name type="scientific">Methanosalsum natronophilum</name>
    <dbReference type="NCBI Taxonomy" id="768733"/>
    <lineage>
        <taxon>Archaea</taxon>
        <taxon>Methanobacteriati</taxon>
        <taxon>Methanobacteriota</taxon>
        <taxon>Stenosarchaea group</taxon>
        <taxon>Methanomicrobia</taxon>
        <taxon>Methanosarcinales</taxon>
        <taxon>Methanosarcinaceae</taxon>
        <taxon>Methanosalsum</taxon>
    </lineage>
</organism>
<evidence type="ECO:0000256" key="9">
    <source>
        <dbReference type="SAM" id="Coils"/>
    </source>
</evidence>